<sequence length="128" mass="14422">MGDDPHCFAASRIVDGDAMRLLRRGRRTLWHLHLHLPQTTPRAFLISHRIASKTPRDPRGGASSGDTTSRRCSSLHELRRRRHPNRAGSALRCPAQPSPALPRRPPNRLDTLERTTCSVIQPSPDDRD</sequence>
<evidence type="ECO:0000256" key="1">
    <source>
        <dbReference type="SAM" id="MobiDB-lite"/>
    </source>
</evidence>
<dbReference type="AlphaFoldDB" id="A0AA40A6M3"/>
<keyword evidence="3" id="KW-1185">Reference proteome</keyword>
<evidence type="ECO:0000313" key="2">
    <source>
        <dbReference type="EMBL" id="KAK0710288.1"/>
    </source>
</evidence>
<dbReference type="Proteomes" id="UP001172101">
    <property type="component" value="Unassembled WGS sequence"/>
</dbReference>
<dbReference type="RefSeq" id="XP_060293592.1">
    <property type="nucleotide sequence ID" value="XM_060435007.1"/>
</dbReference>
<gene>
    <name evidence="2" type="ORF">B0T26DRAFT_435261</name>
</gene>
<proteinExistence type="predicted"/>
<protein>
    <submittedName>
        <fullName evidence="2">Uncharacterized protein</fullName>
    </submittedName>
</protein>
<dbReference type="GeneID" id="85318277"/>
<organism evidence="2 3">
    <name type="scientific">Lasiosphaeria miniovina</name>
    <dbReference type="NCBI Taxonomy" id="1954250"/>
    <lineage>
        <taxon>Eukaryota</taxon>
        <taxon>Fungi</taxon>
        <taxon>Dikarya</taxon>
        <taxon>Ascomycota</taxon>
        <taxon>Pezizomycotina</taxon>
        <taxon>Sordariomycetes</taxon>
        <taxon>Sordariomycetidae</taxon>
        <taxon>Sordariales</taxon>
        <taxon>Lasiosphaeriaceae</taxon>
        <taxon>Lasiosphaeria</taxon>
    </lineage>
</organism>
<dbReference type="EMBL" id="JAUIRO010000006">
    <property type="protein sequence ID" value="KAK0710288.1"/>
    <property type="molecule type" value="Genomic_DNA"/>
</dbReference>
<name>A0AA40A6M3_9PEZI</name>
<accession>A0AA40A6M3</accession>
<reference evidence="2" key="1">
    <citation type="submission" date="2023-06" db="EMBL/GenBank/DDBJ databases">
        <title>Genome-scale phylogeny and comparative genomics of the fungal order Sordariales.</title>
        <authorList>
            <consortium name="Lawrence Berkeley National Laboratory"/>
            <person name="Hensen N."/>
            <person name="Bonometti L."/>
            <person name="Westerberg I."/>
            <person name="Brannstrom I.O."/>
            <person name="Guillou S."/>
            <person name="Cros-Aarteil S."/>
            <person name="Calhoun S."/>
            <person name="Haridas S."/>
            <person name="Kuo A."/>
            <person name="Mondo S."/>
            <person name="Pangilinan J."/>
            <person name="Riley R."/>
            <person name="LaButti K."/>
            <person name="Andreopoulos B."/>
            <person name="Lipzen A."/>
            <person name="Chen C."/>
            <person name="Yanf M."/>
            <person name="Daum C."/>
            <person name="Ng V."/>
            <person name="Clum A."/>
            <person name="Steindorff A."/>
            <person name="Ohm R."/>
            <person name="Martin F."/>
            <person name="Silar P."/>
            <person name="Natvig D."/>
            <person name="Lalanne C."/>
            <person name="Gautier V."/>
            <person name="Ament-velasquez S.L."/>
            <person name="Kruys A."/>
            <person name="Hutchinson M.I."/>
            <person name="Powell A.J."/>
            <person name="Barry K."/>
            <person name="Miller A.N."/>
            <person name="Grigoriev I.V."/>
            <person name="Debuchy R."/>
            <person name="Gladieux P."/>
            <person name="Thoren M.H."/>
            <person name="Johannesson H."/>
        </authorList>
    </citation>
    <scope>NUCLEOTIDE SEQUENCE</scope>
    <source>
        <strain evidence="2">SMH2392-1A</strain>
    </source>
</reference>
<comment type="caution">
    <text evidence="2">The sequence shown here is derived from an EMBL/GenBank/DDBJ whole genome shotgun (WGS) entry which is preliminary data.</text>
</comment>
<feature type="region of interest" description="Disordered" evidence="1">
    <location>
        <begin position="47"/>
        <end position="128"/>
    </location>
</feature>
<evidence type="ECO:0000313" key="3">
    <source>
        <dbReference type="Proteomes" id="UP001172101"/>
    </source>
</evidence>